<organism evidence="4 5">
    <name type="scientific">Trapa natans</name>
    <name type="common">Water chestnut</name>
    <dbReference type="NCBI Taxonomy" id="22666"/>
    <lineage>
        <taxon>Eukaryota</taxon>
        <taxon>Viridiplantae</taxon>
        <taxon>Streptophyta</taxon>
        <taxon>Embryophyta</taxon>
        <taxon>Tracheophyta</taxon>
        <taxon>Spermatophyta</taxon>
        <taxon>Magnoliopsida</taxon>
        <taxon>eudicotyledons</taxon>
        <taxon>Gunneridae</taxon>
        <taxon>Pentapetalae</taxon>
        <taxon>rosids</taxon>
        <taxon>malvids</taxon>
        <taxon>Myrtales</taxon>
        <taxon>Lythraceae</taxon>
        <taxon>Trapa</taxon>
    </lineage>
</organism>
<keyword evidence="3" id="KW-0809">Transit peptide</keyword>
<dbReference type="PANTHER" id="PTHR13068:SF139">
    <property type="entry name" value="TRANSCRIPTION TERMINATION FACTOR MTEF1, CHLOROPLASTIC"/>
    <property type="match status" value="1"/>
</dbReference>
<dbReference type="EMBL" id="JAXQNO010000003">
    <property type="protein sequence ID" value="KAK4800569.1"/>
    <property type="molecule type" value="Genomic_DNA"/>
</dbReference>
<dbReference type="Pfam" id="PF02536">
    <property type="entry name" value="mTERF"/>
    <property type="match status" value="1"/>
</dbReference>
<protein>
    <recommendedName>
        <fullName evidence="6">Transcription termination factor MTEF1, chloroplastic</fullName>
    </recommendedName>
</protein>
<name>A0AAN7RCS9_TRANT</name>
<proteinExistence type="inferred from homology"/>
<comment type="similarity">
    <text evidence="1">Belongs to the mTERF family.</text>
</comment>
<dbReference type="SMART" id="SM00733">
    <property type="entry name" value="Mterf"/>
    <property type="match status" value="4"/>
</dbReference>
<comment type="caution">
    <text evidence="4">The sequence shown here is derived from an EMBL/GenBank/DDBJ whole genome shotgun (WGS) entry which is preliminary data.</text>
</comment>
<evidence type="ECO:0000313" key="5">
    <source>
        <dbReference type="Proteomes" id="UP001346149"/>
    </source>
</evidence>
<dbReference type="InterPro" id="IPR003690">
    <property type="entry name" value="MTERF"/>
</dbReference>
<dbReference type="Gene3D" id="1.25.70.10">
    <property type="entry name" value="Transcription termination factor 3, mitochondrial"/>
    <property type="match status" value="1"/>
</dbReference>
<dbReference type="InterPro" id="IPR038538">
    <property type="entry name" value="MTERF_sf"/>
</dbReference>
<keyword evidence="2" id="KW-0805">Transcription regulation</keyword>
<keyword evidence="2" id="KW-0804">Transcription</keyword>
<evidence type="ECO:0000256" key="3">
    <source>
        <dbReference type="ARBA" id="ARBA00022946"/>
    </source>
</evidence>
<reference evidence="4 5" key="1">
    <citation type="journal article" date="2023" name="Hortic Res">
        <title>Pangenome of water caltrop reveals structural variations and asymmetric subgenome divergence after allopolyploidization.</title>
        <authorList>
            <person name="Zhang X."/>
            <person name="Chen Y."/>
            <person name="Wang L."/>
            <person name="Yuan Y."/>
            <person name="Fang M."/>
            <person name="Shi L."/>
            <person name="Lu R."/>
            <person name="Comes H.P."/>
            <person name="Ma Y."/>
            <person name="Chen Y."/>
            <person name="Huang G."/>
            <person name="Zhou Y."/>
            <person name="Zheng Z."/>
            <person name="Qiu Y."/>
        </authorList>
    </citation>
    <scope>NUCLEOTIDE SEQUENCE [LARGE SCALE GENOMIC DNA]</scope>
    <source>
        <strain evidence="4">F231</strain>
    </source>
</reference>
<evidence type="ECO:0008006" key="6">
    <source>
        <dbReference type="Google" id="ProtNLM"/>
    </source>
</evidence>
<dbReference type="PANTHER" id="PTHR13068">
    <property type="entry name" value="CGI-12 PROTEIN-RELATED"/>
    <property type="match status" value="1"/>
</dbReference>
<dbReference type="AlphaFoldDB" id="A0AAN7RCS9"/>
<gene>
    <name evidence="4" type="ORF">SAY86_021056</name>
</gene>
<accession>A0AAN7RCS9</accession>
<evidence type="ECO:0000313" key="4">
    <source>
        <dbReference type="EMBL" id="KAK4800569.1"/>
    </source>
</evidence>
<evidence type="ECO:0000256" key="2">
    <source>
        <dbReference type="ARBA" id="ARBA00022472"/>
    </source>
</evidence>
<dbReference type="GO" id="GO:0003676">
    <property type="term" value="F:nucleic acid binding"/>
    <property type="evidence" value="ECO:0007669"/>
    <property type="project" value="InterPro"/>
</dbReference>
<keyword evidence="2" id="KW-0806">Transcription termination</keyword>
<dbReference type="Proteomes" id="UP001346149">
    <property type="component" value="Unassembled WGS sequence"/>
</dbReference>
<sequence length="300" mass="34352">MSFLLKAPKLTHFHSTPAMLLCLSTLSLSSSSSSSVSSPLCLNSPCPSQSNPVYIKFRTSYRQNLRYLRALGLLDPKAKPHEIPSRESVDLLISRVHFFTSKGFAGSDLPRIAFLCPQLFSPGFNLDETESVFEFLAADVSASARDSCGLITKHPQILLSDVEYCLRPTLDYLRQLGVGRLNAPTTLNAHLLNTRVERLREKVKFLRSVGLTYEESATICARLPALFGYSVEENLRPKYEYLVEEMERSLEELKRFPQYFGFSLRKRIAPRHLHLTQLNVRLPLNRMLMWSDERFYAKWR</sequence>
<dbReference type="GO" id="GO:0006353">
    <property type="term" value="P:DNA-templated transcription termination"/>
    <property type="evidence" value="ECO:0007669"/>
    <property type="project" value="UniProtKB-KW"/>
</dbReference>
<keyword evidence="5" id="KW-1185">Reference proteome</keyword>
<evidence type="ECO:0000256" key="1">
    <source>
        <dbReference type="ARBA" id="ARBA00007692"/>
    </source>
</evidence>